<dbReference type="Proteomes" id="UP000054988">
    <property type="component" value="Unassembled WGS sequence"/>
</dbReference>
<organism evidence="2 3">
    <name type="scientific">Moniliophthora roreri</name>
    <name type="common">Frosty pod rot fungus</name>
    <name type="synonym">Monilia roreri</name>
    <dbReference type="NCBI Taxonomy" id="221103"/>
    <lineage>
        <taxon>Eukaryota</taxon>
        <taxon>Fungi</taxon>
        <taxon>Dikarya</taxon>
        <taxon>Basidiomycota</taxon>
        <taxon>Agaricomycotina</taxon>
        <taxon>Agaricomycetes</taxon>
        <taxon>Agaricomycetidae</taxon>
        <taxon>Agaricales</taxon>
        <taxon>Marasmiineae</taxon>
        <taxon>Marasmiaceae</taxon>
        <taxon>Moniliophthora</taxon>
    </lineage>
</organism>
<proteinExistence type="predicted"/>
<evidence type="ECO:0000313" key="2">
    <source>
        <dbReference type="EMBL" id="KTB37546.1"/>
    </source>
</evidence>
<dbReference type="eggNOG" id="ENOG502R0EC">
    <property type="taxonomic scope" value="Eukaryota"/>
</dbReference>
<feature type="region of interest" description="Disordered" evidence="1">
    <location>
        <begin position="368"/>
        <end position="396"/>
    </location>
</feature>
<accession>A0A0W0FMJ4</accession>
<reference evidence="2 3" key="1">
    <citation type="submission" date="2015-12" db="EMBL/GenBank/DDBJ databases">
        <title>Draft genome sequence of Moniliophthora roreri, the causal agent of frosty pod rot of cacao.</title>
        <authorList>
            <person name="Aime M.C."/>
            <person name="Diaz-Valderrama J.R."/>
            <person name="Kijpornyongpan T."/>
            <person name="Phillips-Mora W."/>
        </authorList>
    </citation>
    <scope>NUCLEOTIDE SEQUENCE [LARGE SCALE GENOMIC DNA]</scope>
    <source>
        <strain evidence="2 3">MCA 2952</strain>
    </source>
</reference>
<evidence type="ECO:0008006" key="4">
    <source>
        <dbReference type="Google" id="ProtNLM"/>
    </source>
</evidence>
<gene>
    <name evidence="2" type="ORF">WG66_9910</name>
</gene>
<protein>
    <recommendedName>
        <fullName evidence="4">F-box domain-containing protein</fullName>
    </recommendedName>
</protein>
<name>A0A0W0FMJ4_MONRR</name>
<dbReference type="EMBL" id="LATX01001844">
    <property type="protein sequence ID" value="KTB37546.1"/>
    <property type="molecule type" value="Genomic_DNA"/>
</dbReference>
<comment type="caution">
    <text evidence="2">The sequence shown here is derived from an EMBL/GenBank/DDBJ whole genome shotgun (WGS) entry which is preliminary data.</text>
</comment>
<dbReference type="AlphaFoldDB" id="A0A0W0FMJ4"/>
<sequence>MTTSILESIPPEILEQIAYHVAVDSFLGPPSNIISLLSISRRMYSCLSPSSNTCLYAKIFSHKFDLLAAMRRIGSERLSTAVLTQELRRRCVLLKRIRSRMDACTDEQHIIRDDDTLHDILIHAYLWMLENEGKNERQLREYARIDLWLNDYWFNLRGSSGAKRYIGLDLWPVQTRHAILAMWLFWFTLKPEEYSREDDTSWKAMDILKVFALGAHRFYLASPSWLDFIPQSYTKDLSEVTYYSEQLLLKPPPLAVPAILSFITLVNQLQEQTDYSTPFAPMDASTPRSSGSMEWEREWGRCYSLGQPTLDKFLTDSFAPGSLEGVWEGMFTYTEFAAYVALLQGAPPPLLQRSLVVRHRQTWKLREHHLISSDPSRSDSGIETDSDNAEPLPAGDPLRSYFPTGTSIREHDWGVEVKQPYKDPVHYQRAAKNSPSRSEIGKTNVIDIIITGEGHSAWGQFNLVGRIRPCDGFISLSKDYIDGDRGKWLYRGYLVGNANGNLAGRWRDTLSPVSVPGYEGCFTMTRRR</sequence>
<evidence type="ECO:0000313" key="3">
    <source>
        <dbReference type="Proteomes" id="UP000054988"/>
    </source>
</evidence>
<evidence type="ECO:0000256" key="1">
    <source>
        <dbReference type="SAM" id="MobiDB-lite"/>
    </source>
</evidence>